<feature type="DNA-binding region" description="H-T-H motif" evidence="4">
    <location>
        <begin position="37"/>
        <end position="56"/>
    </location>
</feature>
<evidence type="ECO:0000313" key="7">
    <source>
        <dbReference type="EMBL" id="MBB2924076.1"/>
    </source>
</evidence>
<dbReference type="InterPro" id="IPR050109">
    <property type="entry name" value="HTH-type_TetR-like_transc_reg"/>
</dbReference>
<sequence length="245" mass="25824">MTEAPTDRRVALKARHRQAIVDAAAALIAETGGLRFTIDDLARRADVSRRTVFNHFASVDDIVAEVFGDVIGTLVASYERESGATDDAPASRTASGTRESPAADGPGADDEPVAPAADDRAVVFDELARAVRSTDLVAPMAFLTQSLRSHDEHSPAIATVLVRVLDAARGRLAAAVLARHPGADVLDVHLLVNAVVSGVLILHRHWDAATGAADDEPSRAVWAALVDRLLDRTGHGFATDGPAPR</sequence>
<dbReference type="Proteomes" id="UP000518206">
    <property type="component" value="Unassembled WGS sequence"/>
</dbReference>
<dbReference type="EMBL" id="JACHVX010000004">
    <property type="protein sequence ID" value="MBB2924076.1"/>
    <property type="molecule type" value="Genomic_DNA"/>
</dbReference>
<proteinExistence type="predicted"/>
<organism evidence="7 8">
    <name type="scientific">Cellulomonas cellasea</name>
    <dbReference type="NCBI Taxonomy" id="43670"/>
    <lineage>
        <taxon>Bacteria</taxon>
        <taxon>Bacillati</taxon>
        <taxon>Actinomycetota</taxon>
        <taxon>Actinomycetes</taxon>
        <taxon>Micrococcales</taxon>
        <taxon>Cellulomonadaceae</taxon>
        <taxon>Cellulomonas</taxon>
    </lineage>
</organism>
<feature type="domain" description="HTH tetR-type" evidence="6">
    <location>
        <begin position="14"/>
        <end position="74"/>
    </location>
</feature>
<name>A0A7W4UH49_9CELL</name>
<dbReference type="InterPro" id="IPR001647">
    <property type="entry name" value="HTH_TetR"/>
</dbReference>
<evidence type="ECO:0000256" key="1">
    <source>
        <dbReference type="ARBA" id="ARBA00023015"/>
    </source>
</evidence>
<reference evidence="7 8" key="2">
    <citation type="submission" date="2020-08" db="EMBL/GenBank/DDBJ databases">
        <authorList>
            <person name="Partida-Martinez L."/>
            <person name="Huntemann M."/>
            <person name="Clum A."/>
            <person name="Wang J."/>
            <person name="Palaniappan K."/>
            <person name="Ritter S."/>
            <person name="Chen I.-M."/>
            <person name="Stamatis D."/>
            <person name="Reddy T."/>
            <person name="O'Malley R."/>
            <person name="Daum C."/>
            <person name="Shapiro N."/>
            <person name="Ivanova N."/>
            <person name="Kyrpides N."/>
            <person name="Woyke T."/>
        </authorList>
    </citation>
    <scope>NUCLEOTIDE SEQUENCE [LARGE SCALE GENOMIC DNA]</scope>
    <source>
        <strain evidence="7 8">RAS26</strain>
    </source>
</reference>
<keyword evidence="3" id="KW-0804">Transcription</keyword>
<evidence type="ECO:0000256" key="3">
    <source>
        <dbReference type="ARBA" id="ARBA00023163"/>
    </source>
</evidence>
<evidence type="ECO:0000256" key="5">
    <source>
        <dbReference type="SAM" id="MobiDB-lite"/>
    </source>
</evidence>
<dbReference type="PANTHER" id="PTHR30055:SF234">
    <property type="entry name" value="HTH-TYPE TRANSCRIPTIONAL REGULATOR BETI"/>
    <property type="match status" value="1"/>
</dbReference>
<dbReference type="PROSITE" id="PS50977">
    <property type="entry name" value="HTH_TETR_2"/>
    <property type="match status" value="1"/>
</dbReference>
<dbReference type="GO" id="GO:0003700">
    <property type="term" value="F:DNA-binding transcription factor activity"/>
    <property type="evidence" value="ECO:0007669"/>
    <property type="project" value="TreeGrafter"/>
</dbReference>
<evidence type="ECO:0000256" key="2">
    <source>
        <dbReference type="ARBA" id="ARBA00023125"/>
    </source>
</evidence>
<keyword evidence="1" id="KW-0805">Transcription regulation</keyword>
<protein>
    <submittedName>
        <fullName evidence="7">AcrR family transcriptional regulator</fullName>
    </submittedName>
</protein>
<evidence type="ECO:0000313" key="8">
    <source>
        <dbReference type="Proteomes" id="UP000518206"/>
    </source>
</evidence>
<dbReference type="Pfam" id="PF00440">
    <property type="entry name" value="TetR_N"/>
    <property type="match status" value="1"/>
</dbReference>
<dbReference type="GO" id="GO:0000976">
    <property type="term" value="F:transcription cis-regulatory region binding"/>
    <property type="evidence" value="ECO:0007669"/>
    <property type="project" value="TreeGrafter"/>
</dbReference>
<accession>A0A7W4UH49</accession>
<evidence type="ECO:0000259" key="6">
    <source>
        <dbReference type="PROSITE" id="PS50977"/>
    </source>
</evidence>
<keyword evidence="2 4" id="KW-0238">DNA-binding</keyword>
<reference evidence="7 8" key="1">
    <citation type="submission" date="2020-08" db="EMBL/GenBank/DDBJ databases">
        <title>The Agave Microbiome: Exploring the role of microbial communities in plant adaptations to desert environments.</title>
        <authorList>
            <person name="Partida-Martinez L.P."/>
        </authorList>
    </citation>
    <scope>NUCLEOTIDE SEQUENCE [LARGE SCALE GENOMIC DNA]</scope>
    <source>
        <strain evidence="7 8">RAS26</strain>
    </source>
</reference>
<dbReference type="PRINTS" id="PR00455">
    <property type="entry name" value="HTHTETR"/>
</dbReference>
<dbReference type="Gene3D" id="1.10.357.10">
    <property type="entry name" value="Tetracycline Repressor, domain 2"/>
    <property type="match status" value="1"/>
</dbReference>
<dbReference type="RefSeq" id="WP_183296865.1">
    <property type="nucleotide sequence ID" value="NZ_JACHVX010000004.1"/>
</dbReference>
<comment type="caution">
    <text evidence="7">The sequence shown here is derived from an EMBL/GenBank/DDBJ whole genome shotgun (WGS) entry which is preliminary data.</text>
</comment>
<evidence type="ECO:0000256" key="4">
    <source>
        <dbReference type="PROSITE-ProRule" id="PRU00335"/>
    </source>
</evidence>
<feature type="region of interest" description="Disordered" evidence="5">
    <location>
        <begin position="81"/>
        <end position="114"/>
    </location>
</feature>
<dbReference type="InterPro" id="IPR009057">
    <property type="entry name" value="Homeodomain-like_sf"/>
</dbReference>
<dbReference type="PANTHER" id="PTHR30055">
    <property type="entry name" value="HTH-TYPE TRANSCRIPTIONAL REGULATOR RUTR"/>
    <property type="match status" value="1"/>
</dbReference>
<gene>
    <name evidence="7" type="ORF">FHR80_003004</name>
</gene>
<dbReference type="AlphaFoldDB" id="A0A7W4UH49"/>
<dbReference type="SUPFAM" id="SSF46689">
    <property type="entry name" value="Homeodomain-like"/>
    <property type="match status" value="1"/>
</dbReference>